<dbReference type="EMBL" id="VIRV01000001">
    <property type="protein sequence ID" value="MBY0757785.1"/>
    <property type="molecule type" value="Genomic_DNA"/>
</dbReference>
<comment type="cofactor">
    <cofactor evidence="1">
        <name>Zn(2+)</name>
        <dbReference type="ChEBI" id="CHEBI:29105"/>
    </cofactor>
</comment>
<dbReference type="InterPro" id="IPR051453">
    <property type="entry name" value="MBL_Glyoxalase_II"/>
</dbReference>
<dbReference type="SUPFAM" id="SSF56281">
    <property type="entry name" value="Metallo-hydrolase/oxidoreductase"/>
    <property type="match status" value="1"/>
</dbReference>
<sequence>MKIETFVTGIIGTNTYLGINENTGEAVLVDPAACPKKLLSYIHEEKIQVKAILLTHGHFDHIMGIDEFRDHYEVPVYVGENEKELICDAHWNQSDIYTNGYVFRDAIYVKDQEVLNIAGFSFQVFHTPGHTPGGVCYYEAAEKILFSGDTLFCNSVGRTDFEGGSMSDLIRGIKEKLMPLPDDTKVLPGHMNATTIGHERKYNPFL</sequence>
<evidence type="ECO:0000259" key="5">
    <source>
        <dbReference type="SMART" id="SM00849"/>
    </source>
</evidence>
<dbReference type="Pfam" id="PF00753">
    <property type="entry name" value="Lactamase_B"/>
    <property type="match status" value="1"/>
</dbReference>
<proteinExistence type="predicted"/>
<dbReference type="PANTHER" id="PTHR46233:SF3">
    <property type="entry name" value="HYDROXYACYLGLUTATHIONE HYDROLASE GLOC"/>
    <property type="match status" value="1"/>
</dbReference>
<evidence type="ECO:0000256" key="3">
    <source>
        <dbReference type="ARBA" id="ARBA00022801"/>
    </source>
</evidence>
<evidence type="ECO:0000256" key="4">
    <source>
        <dbReference type="ARBA" id="ARBA00022833"/>
    </source>
</evidence>
<keyword evidence="2" id="KW-0479">Metal-binding</keyword>
<dbReference type="SMART" id="SM00849">
    <property type="entry name" value="Lactamase_B"/>
    <property type="match status" value="1"/>
</dbReference>
<dbReference type="RefSeq" id="WP_087200219.1">
    <property type="nucleotide sequence ID" value="NZ_CP173660.1"/>
</dbReference>
<dbReference type="CDD" id="cd06262">
    <property type="entry name" value="metallo-hydrolase-like_MBL-fold"/>
    <property type="match status" value="1"/>
</dbReference>
<evidence type="ECO:0000313" key="6">
    <source>
        <dbReference type="EMBL" id="MBY0757785.1"/>
    </source>
</evidence>
<evidence type="ECO:0000256" key="2">
    <source>
        <dbReference type="ARBA" id="ARBA00022723"/>
    </source>
</evidence>
<keyword evidence="3" id="KW-0378">Hydrolase</keyword>
<gene>
    <name evidence="6" type="ORF">FLB61_01495</name>
</gene>
<keyword evidence="7" id="KW-1185">Reference proteome</keyword>
<organism evidence="6 7">
    <name type="scientific">Sellimonas caecigallum</name>
    <dbReference type="NCBI Taxonomy" id="2592333"/>
    <lineage>
        <taxon>Bacteria</taxon>
        <taxon>Bacillati</taxon>
        <taxon>Bacillota</taxon>
        <taxon>Clostridia</taxon>
        <taxon>Lachnospirales</taxon>
        <taxon>Lachnospiraceae</taxon>
        <taxon>Sellimonas</taxon>
    </lineage>
</organism>
<reference evidence="6 7" key="1">
    <citation type="journal article" date="2020" name="New Microbes New Infect">
        <title>Sellimonas caecigallum sp. nov., description and genome sequence of a new member of the Sellimonas genus isolated from the cecum of feral chicken.</title>
        <authorList>
            <person name="Wongkuna S."/>
            <person name="Ghimire S."/>
            <person name="Antony L."/>
            <person name="Chankhamhaengdecha S."/>
            <person name="Janvilisri T."/>
            <person name="Scaria J."/>
        </authorList>
    </citation>
    <scope>NUCLEOTIDE SEQUENCE [LARGE SCALE GENOMIC DNA]</scope>
    <source>
        <strain evidence="6 7">SW451</strain>
    </source>
</reference>
<keyword evidence="4" id="KW-0862">Zinc</keyword>
<dbReference type="Gene3D" id="3.60.15.10">
    <property type="entry name" value="Ribonuclease Z/Hydroxyacylglutathione hydrolase-like"/>
    <property type="match status" value="1"/>
</dbReference>
<evidence type="ECO:0000313" key="7">
    <source>
        <dbReference type="Proteomes" id="UP000779049"/>
    </source>
</evidence>
<name>A0ABS7L434_9FIRM</name>
<protein>
    <submittedName>
        <fullName evidence="6">MBL fold metallo-hydrolase</fullName>
    </submittedName>
</protein>
<dbReference type="InterPro" id="IPR001279">
    <property type="entry name" value="Metallo-B-lactamas"/>
</dbReference>
<dbReference type="Proteomes" id="UP000779049">
    <property type="component" value="Unassembled WGS sequence"/>
</dbReference>
<accession>A0ABS7L434</accession>
<feature type="domain" description="Metallo-beta-lactamase" evidence="5">
    <location>
        <begin position="12"/>
        <end position="190"/>
    </location>
</feature>
<dbReference type="InterPro" id="IPR036866">
    <property type="entry name" value="RibonucZ/Hydroxyglut_hydro"/>
</dbReference>
<dbReference type="PANTHER" id="PTHR46233">
    <property type="entry name" value="HYDROXYACYLGLUTATHIONE HYDROLASE GLOC"/>
    <property type="match status" value="1"/>
</dbReference>
<comment type="caution">
    <text evidence="6">The sequence shown here is derived from an EMBL/GenBank/DDBJ whole genome shotgun (WGS) entry which is preliminary data.</text>
</comment>
<evidence type="ECO:0000256" key="1">
    <source>
        <dbReference type="ARBA" id="ARBA00001947"/>
    </source>
</evidence>